<dbReference type="OrthoDB" id="9799538at2"/>
<dbReference type="InterPro" id="IPR036282">
    <property type="entry name" value="Glutathione-S-Trfase_C_sf"/>
</dbReference>
<dbReference type="AlphaFoldDB" id="A0A545TWP0"/>
<dbReference type="Gene3D" id="1.20.1050.10">
    <property type="match status" value="1"/>
</dbReference>
<comment type="caution">
    <text evidence="2">The sequence shown here is derived from an EMBL/GenBank/DDBJ whole genome shotgun (WGS) entry which is preliminary data.</text>
</comment>
<dbReference type="PROSITE" id="PS50404">
    <property type="entry name" value="GST_NTER"/>
    <property type="match status" value="1"/>
</dbReference>
<protein>
    <submittedName>
        <fullName evidence="2">Glutathione S-transferase family protein</fullName>
    </submittedName>
</protein>
<dbReference type="EMBL" id="VHSH01000002">
    <property type="protein sequence ID" value="TQV81633.1"/>
    <property type="molecule type" value="Genomic_DNA"/>
</dbReference>
<dbReference type="InterPro" id="IPR040079">
    <property type="entry name" value="Glutathione_S-Trfase"/>
</dbReference>
<dbReference type="RefSeq" id="WP_142895264.1">
    <property type="nucleotide sequence ID" value="NZ_ML660053.1"/>
</dbReference>
<dbReference type="PANTHER" id="PTHR42673">
    <property type="entry name" value="MALEYLACETOACETATE ISOMERASE"/>
    <property type="match status" value="1"/>
</dbReference>
<dbReference type="GO" id="GO:0016034">
    <property type="term" value="F:maleylacetoacetate isomerase activity"/>
    <property type="evidence" value="ECO:0007669"/>
    <property type="project" value="TreeGrafter"/>
</dbReference>
<dbReference type="CDD" id="cd03043">
    <property type="entry name" value="GST_N_1"/>
    <property type="match status" value="1"/>
</dbReference>
<dbReference type="InterPro" id="IPR004045">
    <property type="entry name" value="Glutathione_S-Trfase_N"/>
</dbReference>
<sequence length="215" mass="24447">MAALELIIGNKNYSSWSFRPWIAMKVKNVDFKETLSLFDEATDQAHFLEFSPTKKVPVLKDGDHTIWESMAILEYLADLFPDRGFWPEDRMMRAHARSISNEMHAGFGPLRSECSMNMRREVRAIGVSDGVRKDVARIEAIWEGCLKSYGGPFLFGEFSNADAMFAPVVNRLDRYELSRTPAVLDYSQAMTALPAWQEWEAAGKAEPWIVEADEA</sequence>
<dbReference type="GO" id="GO:0004364">
    <property type="term" value="F:glutathione transferase activity"/>
    <property type="evidence" value="ECO:0007669"/>
    <property type="project" value="TreeGrafter"/>
</dbReference>
<dbReference type="SFLD" id="SFLDS00019">
    <property type="entry name" value="Glutathione_Transferase_(cytos"/>
    <property type="match status" value="1"/>
</dbReference>
<dbReference type="SUPFAM" id="SSF52833">
    <property type="entry name" value="Thioredoxin-like"/>
    <property type="match status" value="1"/>
</dbReference>
<keyword evidence="2" id="KW-0808">Transferase</keyword>
<dbReference type="Pfam" id="PF13409">
    <property type="entry name" value="GST_N_2"/>
    <property type="match status" value="1"/>
</dbReference>
<evidence type="ECO:0000313" key="3">
    <source>
        <dbReference type="Proteomes" id="UP000315252"/>
    </source>
</evidence>
<reference evidence="2 3" key="1">
    <citation type="submission" date="2019-06" db="EMBL/GenBank/DDBJ databases">
        <title>Whole genome sequence for Rhodospirillaceae sp. R148.</title>
        <authorList>
            <person name="Wang G."/>
        </authorList>
    </citation>
    <scope>NUCLEOTIDE SEQUENCE [LARGE SCALE GENOMIC DNA]</scope>
    <source>
        <strain evidence="2 3">R148</strain>
    </source>
</reference>
<dbReference type="CDD" id="cd03194">
    <property type="entry name" value="GST_C_3"/>
    <property type="match status" value="1"/>
</dbReference>
<dbReference type="Gene3D" id="3.40.30.10">
    <property type="entry name" value="Glutaredoxin"/>
    <property type="match status" value="1"/>
</dbReference>
<organism evidence="2 3">
    <name type="scientific">Denitrobaculum tricleocarpae</name>
    <dbReference type="NCBI Taxonomy" id="2591009"/>
    <lineage>
        <taxon>Bacteria</taxon>
        <taxon>Pseudomonadati</taxon>
        <taxon>Pseudomonadota</taxon>
        <taxon>Alphaproteobacteria</taxon>
        <taxon>Rhodospirillales</taxon>
        <taxon>Rhodospirillaceae</taxon>
        <taxon>Denitrobaculum</taxon>
    </lineage>
</organism>
<evidence type="ECO:0000313" key="2">
    <source>
        <dbReference type="EMBL" id="TQV81633.1"/>
    </source>
</evidence>
<name>A0A545TWP0_9PROT</name>
<dbReference type="GO" id="GO:0006559">
    <property type="term" value="P:L-phenylalanine catabolic process"/>
    <property type="evidence" value="ECO:0007669"/>
    <property type="project" value="TreeGrafter"/>
</dbReference>
<dbReference type="GO" id="GO:0006749">
    <property type="term" value="P:glutathione metabolic process"/>
    <property type="evidence" value="ECO:0007669"/>
    <property type="project" value="TreeGrafter"/>
</dbReference>
<dbReference type="SFLD" id="SFLDG00358">
    <property type="entry name" value="Main_(cytGST)"/>
    <property type="match status" value="1"/>
</dbReference>
<dbReference type="Pfam" id="PF13410">
    <property type="entry name" value="GST_C_2"/>
    <property type="match status" value="1"/>
</dbReference>
<dbReference type="InterPro" id="IPR036249">
    <property type="entry name" value="Thioredoxin-like_sf"/>
</dbReference>
<dbReference type="SUPFAM" id="SSF47616">
    <property type="entry name" value="GST C-terminal domain-like"/>
    <property type="match status" value="1"/>
</dbReference>
<dbReference type="Proteomes" id="UP000315252">
    <property type="component" value="Unassembled WGS sequence"/>
</dbReference>
<gene>
    <name evidence="2" type="ORF">FKG95_05110</name>
</gene>
<proteinExistence type="predicted"/>
<accession>A0A545TWP0</accession>
<feature type="domain" description="GST N-terminal" evidence="1">
    <location>
        <begin position="4"/>
        <end position="84"/>
    </location>
</feature>
<keyword evidence="3" id="KW-1185">Reference proteome</keyword>
<evidence type="ECO:0000259" key="1">
    <source>
        <dbReference type="PROSITE" id="PS50404"/>
    </source>
</evidence>
<dbReference type="PANTHER" id="PTHR42673:SF4">
    <property type="entry name" value="MALEYLACETOACETATE ISOMERASE"/>
    <property type="match status" value="1"/>
</dbReference>